<sequence length="362" mass="39160">MSQFVLKSLAACLVIGIWGAGCTEPAPGFRDIDKQNESSPDTIEDDATLSDAGTSGPDASDAGSGPIPDVDPDNPDVLADAGAPDVDSPDTHSPDVTSPDAGHPAPDATTDAGPGEPDVQTDNGSISLYLAGDLSAKSFNDHNVGQTPKAFEVAISQYDIQTSRQAATGVNCFELDEPVVADLLQDNLLGSCDTESLPTGEYTHGRVKVEWVRFTVDGTLHTAALATPGEVTFFKAYSETDYDGESYDAGEGWVEFTGLTTQRFPAEFDHSLPSGGGLRAEVIDDEYWLTFPFSSRLPVLQHNNDDHWARLSMEVYESFRWDSRRTFGYDRDAWDVNIYNPSRSEEIMVRGISGYYVTTSMD</sequence>
<keyword evidence="4" id="KW-1185">Reference proteome</keyword>
<dbReference type="OrthoDB" id="9810112at2"/>
<name>A0A2Z4FPV2_9DELT</name>
<organism evidence="3 4">
    <name type="scientific">Bradymonas sediminis</name>
    <dbReference type="NCBI Taxonomy" id="1548548"/>
    <lineage>
        <taxon>Bacteria</taxon>
        <taxon>Deltaproteobacteria</taxon>
        <taxon>Bradymonadales</taxon>
        <taxon>Bradymonadaceae</taxon>
        <taxon>Bradymonas</taxon>
    </lineage>
</organism>
<dbReference type="AlphaFoldDB" id="A0A2Z4FPV2"/>
<evidence type="ECO:0000313" key="3">
    <source>
        <dbReference type="EMBL" id="AWV91057.1"/>
    </source>
</evidence>
<evidence type="ECO:0000313" key="4">
    <source>
        <dbReference type="Proteomes" id="UP000249799"/>
    </source>
</evidence>
<dbReference type="EMBL" id="CP030032">
    <property type="protein sequence ID" value="AWV91057.1"/>
    <property type="molecule type" value="Genomic_DNA"/>
</dbReference>
<gene>
    <name evidence="3" type="ORF">DN745_17655</name>
</gene>
<feature type="region of interest" description="Disordered" evidence="1">
    <location>
        <begin position="29"/>
        <end position="124"/>
    </location>
</feature>
<keyword evidence="2" id="KW-0732">Signal</keyword>
<dbReference type="KEGG" id="bsed:DN745_17655"/>
<accession>A0A2Z4FPV2</accession>
<feature type="signal peptide" evidence="2">
    <location>
        <begin position="1"/>
        <end position="20"/>
    </location>
</feature>
<proteinExistence type="predicted"/>
<evidence type="ECO:0000256" key="2">
    <source>
        <dbReference type="SAM" id="SignalP"/>
    </source>
</evidence>
<dbReference type="RefSeq" id="WP_111336959.1">
    <property type="nucleotide sequence ID" value="NZ_CP030032.1"/>
</dbReference>
<feature type="chain" id="PRO_5043915704" evidence="2">
    <location>
        <begin position="21"/>
        <end position="362"/>
    </location>
</feature>
<reference evidence="3 4" key="1">
    <citation type="submission" date="2018-06" db="EMBL/GenBank/DDBJ databases">
        <title>Lujinxingia sediminis gen. nov. sp. nov., a new facultative anaerobic member of the class Deltaproteobacteria, and proposal of Lujinxingaceae fam. nov.</title>
        <authorList>
            <person name="Guo L.-Y."/>
            <person name="Li C.-M."/>
            <person name="Wang S."/>
            <person name="Du Z.-J."/>
        </authorList>
    </citation>
    <scope>NUCLEOTIDE SEQUENCE [LARGE SCALE GENOMIC DNA]</scope>
    <source>
        <strain evidence="3 4">FA350</strain>
    </source>
</reference>
<dbReference type="PROSITE" id="PS51257">
    <property type="entry name" value="PROKAR_LIPOPROTEIN"/>
    <property type="match status" value="1"/>
</dbReference>
<evidence type="ECO:0000256" key="1">
    <source>
        <dbReference type="SAM" id="MobiDB-lite"/>
    </source>
</evidence>
<dbReference type="Proteomes" id="UP000249799">
    <property type="component" value="Chromosome"/>
</dbReference>
<protein>
    <submittedName>
        <fullName evidence="3">Uncharacterized protein</fullName>
    </submittedName>
</protein>